<gene>
    <name evidence="1" type="ORF">AX13_14235</name>
</gene>
<sequence>MKYLLVAVVLIIAIGIWRNNRRKAAAPPPARPKPHHATEDMVTCAHCGLHLPASDALVGPDRSLHYCSTEHRHLGPR</sequence>
<dbReference type="AlphaFoldDB" id="A0A014MRQ9"/>
<protein>
    <recommendedName>
        <fullName evidence="3">Pyrimidine deaminase</fullName>
    </recommendedName>
</protein>
<comment type="caution">
    <text evidence="1">The sequence shown here is derived from an EMBL/GenBank/DDBJ whole genome shotgun (WGS) entry which is preliminary data.</text>
</comment>
<dbReference type="NCBIfam" id="NF041023">
    <property type="entry name" value="PP0621_fam"/>
    <property type="match status" value="1"/>
</dbReference>
<dbReference type="PATRIC" id="fig|1457173.3.peg.1133"/>
<proteinExistence type="predicted"/>
<keyword evidence="2" id="KW-1185">Reference proteome</keyword>
<dbReference type="Proteomes" id="UP000020766">
    <property type="component" value="Unassembled WGS sequence"/>
</dbReference>
<organism evidence="1 2">
    <name type="scientific">Comamonas aquatica DA1877</name>
    <dbReference type="NCBI Taxonomy" id="1457173"/>
    <lineage>
        <taxon>Bacteria</taxon>
        <taxon>Pseudomonadati</taxon>
        <taxon>Pseudomonadota</taxon>
        <taxon>Betaproteobacteria</taxon>
        <taxon>Burkholderiales</taxon>
        <taxon>Comamonadaceae</taxon>
        <taxon>Comamonas</taxon>
    </lineage>
</organism>
<evidence type="ECO:0000313" key="1">
    <source>
        <dbReference type="EMBL" id="EXU80794.1"/>
    </source>
</evidence>
<dbReference type="STRING" id="225991.MA05_05425"/>
<evidence type="ECO:0008006" key="3">
    <source>
        <dbReference type="Google" id="ProtNLM"/>
    </source>
</evidence>
<dbReference type="InterPro" id="IPR049708">
    <property type="entry name" value="PP0621-like"/>
</dbReference>
<accession>A0A014MRQ9</accession>
<evidence type="ECO:0000313" key="2">
    <source>
        <dbReference type="Proteomes" id="UP000020766"/>
    </source>
</evidence>
<dbReference type="GeneID" id="74939616"/>
<reference evidence="1 2" key="1">
    <citation type="submission" date="2014-01" db="EMBL/GenBank/DDBJ databases">
        <title>Interspecies Systems Biology Uncovers Metabolites Affecting C. elegans Gene Expression and Life History Traits.</title>
        <authorList>
            <person name="Watson E."/>
            <person name="Macneil L.T."/>
            <person name="Ritter A.D."/>
            <person name="Yilmaz L.S."/>
            <person name="Rosebrock A.P."/>
            <person name="Caudy A.A."/>
            <person name="Walhout A.J."/>
        </authorList>
    </citation>
    <scope>NUCLEOTIDE SEQUENCE [LARGE SCALE GENOMIC DNA]</scope>
    <source>
        <strain evidence="1 2">DA1877</strain>
    </source>
</reference>
<name>A0A014MRQ9_9BURK</name>
<dbReference type="EMBL" id="JBOK01000005">
    <property type="protein sequence ID" value="EXU80794.1"/>
    <property type="molecule type" value="Genomic_DNA"/>
</dbReference>
<dbReference type="RefSeq" id="WP_042415249.1">
    <property type="nucleotide sequence ID" value="NZ_JBOK01000005.1"/>
</dbReference>